<dbReference type="GO" id="GO:0008270">
    <property type="term" value="F:zinc ion binding"/>
    <property type="evidence" value="ECO:0007669"/>
    <property type="project" value="UniProtKB-UniRule"/>
</dbReference>
<dbReference type="AlphaFoldDB" id="I6Z274"/>
<organism evidence="10 11">
    <name type="scientific">Melioribacter roseus (strain DSM 23840 / JCM 17771 / VKM B-2668 / P3M-2)</name>
    <dbReference type="NCBI Taxonomy" id="1191523"/>
    <lineage>
        <taxon>Bacteria</taxon>
        <taxon>Pseudomonadati</taxon>
        <taxon>Ignavibacteriota</taxon>
        <taxon>Ignavibacteria</taxon>
        <taxon>Ignavibacteriales</taxon>
        <taxon>Melioribacteraceae</taxon>
        <taxon>Melioribacter</taxon>
    </lineage>
</organism>
<dbReference type="PATRIC" id="fig|1191523.3.peg.6"/>
<accession>I6Z274</accession>
<dbReference type="HAMAP" id="MF_00972">
    <property type="entry name" value="tRNA_aden_deaminase"/>
    <property type="match status" value="1"/>
</dbReference>
<dbReference type="eggNOG" id="COG0590">
    <property type="taxonomic scope" value="Bacteria"/>
</dbReference>
<protein>
    <recommendedName>
        <fullName evidence="8">tRNA-specific adenosine deaminase</fullName>
        <ecNumber evidence="8">3.5.4.33</ecNumber>
    </recommendedName>
</protein>
<evidence type="ECO:0000313" key="11">
    <source>
        <dbReference type="Proteomes" id="UP000009011"/>
    </source>
</evidence>
<evidence type="ECO:0000256" key="3">
    <source>
        <dbReference type="ARBA" id="ARBA00022694"/>
    </source>
</evidence>
<keyword evidence="6 8" id="KW-0862">Zinc</keyword>
<evidence type="ECO:0000313" key="10">
    <source>
        <dbReference type="EMBL" id="AFN73250.1"/>
    </source>
</evidence>
<dbReference type="InterPro" id="IPR016193">
    <property type="entry name" value="Cytidine_deaminase-like"/>
</dbReference>
<evidence type="ECO:0000259" key="9">
    <source>
        <dbReference type="PROSITE" id="PS51747"/>
    </source>
</evidence>
<dbReference type="PANTHER" id="PTHR11079">
    <property type="entry name" value="CYTOSINE DEAMINASE FAMILY MEMBER"/>
    <property type="match status" value="1"/>
</dbReference>
<keyword evidence="4 8" id="KW-0479">Metal-binding</keyword>
<dbReference type="Proteomes" id="UP000009011">
    <property type="component" value="Chromosome"/>
</dbReference>
<dbReference type="PROSITE" id="PS00903">
    <property type="entry name" value="CYT_DCMP_DEAMINASES_1"/>
    <property type="match status" value="1"/>
</dbReference>
<name>I6Z274_MELRP</name>
<feature type="binding site" evidence="8">
    <location>
        <position position="56"/>
    </location>
    <ligand>
        <name>Zn(2+)</name>
        <dbReference type="ChEBI" id="CHEBI:29105"/>
        <note>catalytic</note>
    </ligand>
</feature>
<dbReference type="CDD" id="cd01285">
    <property type="entry name" value="nucleoside_deaminase"/>
    <property type="match status" value="1"/>
</dbReference>
<reference evidence="10 11" key="1">
    <citation type="journal article" date="2013" name="PLoS ONE">
        <title>Genomic analysis of Melioribacter roseus, facultatively anaerobic organotrophic bacterium representing a novel deep lineage within Bacteriodetes/Chlorobi group.</title>
        <authorList>
            <person name="Kadnikov V.V."/>
            <person name="Mardanov A.V."/>
            <person name="Podosokorskaya O.A."/>
            <person name="Gavrilov S.N."/>
            <person name="Kublanov I.V."/>
            <person name="Beletsky A.V."/>
            <person name="Bonch-Osmolovskaya E.A."/>
            <person name="Ravin N.V."/>
        </authorList>
    </citation>
    <scope>NUCLEOTIDE SEQUENCE [LARGE SCALE GENOMIC DNA]</scope>
    <source>
        <strain evidence="11">JCM 17771 / P3M-2</strain>
    </source>
</reference>
<dbReference type="STRING" id="1191523.MROS_0006"/>
<dbReference type="InterPro" id="IPR028883">
    <property type="entry name" value="tRNA_aden_deaminase"/>
</dbReference>
<proteinExistence type="inferred from homology"/>
<comment type="cofactor">
    <cofactor evidence="8">
        <name>Zn(2+)</name>
        <dbReference type="ChEBI" id="CHEBI:29105"/>
    </cofactor>
    <text evidence="8">Binds 1 zinc ion per subunit.</text>
</comment>
<feature type="domain" description="CMP/dCMP-type deaminase" evidence="9">
    <location>
        <begin position="5"/>
        <end position="116"/>
    </location>
</feature>
<dbReference type="NCBIfam" id="NF008113">
    <property type="entry name" value="PRK10860.1"/>
    <property type="match status" value="1"/>
</dbReference>
<dbReference type="InterPro" id="IPR002125">
    <property type="entry name" value="CMP_dCMP_dom"/>
</dbReference>
<dbReference type="PANTHER" id="PTHR11079:SF202">
    <property type="entry name" value="TRNA-SPECIFIC ADENOSINE DEAMINASE"/>
    <property type="match status" value="1"/>
</dbReference>
<feature type="active site" description="Proton donor" evidence="8">
    <location>
        <position position="58"/>
    </location>
</feature>
<keyword evidence="11" id="KW-1185">Reference proteome</keyword>
<evidence type="ECO:0000256" key="2">
    <source>
        <dbReference type="ARBA" id="ARBA00011738"/>
    </source>
</evidence>
<keyword evidence="3 8" id="KW-0819">tRNA processing</keyword>
<feature type="binding site" evidence="8">
    <location>
        <position position="86"/>
    </location>
    <ligand>
        <name>Zn(2+)</name>
        <dbReference type="ChEBI" id="CHEBI:29105"/>
        <note>catalytic</note>
    </ligand>
</feature>
<evidence type="ECO:0000256" key="1">
    <source>
        <dbReference type="ARBA" id="ARBA00010669"/>
    </source>
</evidence>
<dbReference type="KEGG" id="mro:MROS_0006"/>
<comment type="catalytic activity">
    <reaction evidence="7 8">
        <text>adenosine(34) in tRNA + H2O + H(+) = inosine(34) in tRNA + NH4(+)</text>
        <dbReference type="Rhea" id="RHEA:43168"/>
        <dbReference type="Rhea" id="RHEA-COMP:10373"/>
        <dbReference type="Rhea" id="RHEA-COMP:10374"/>
        <dbReference type="ChEBI" id="CHEBI:15377"/>
        <dbReference type="ChEBI" id="CHEBI:15378"/>
        <dbReference type="ChEBI" id="CHEBI:28938"/>
        <dbReference type="ChEBI" id="CHEBI:74411"/>
        <dbReference type="ChEBI" id="CHEBI:82852"/>
        <dbReference type="EC" id="3.5.4.33"/>
    </reaction>
</comment>
<dbReference type="EMBL" id="CP003557">
    <property type="protein sequence ID" value="AFN73250.1"/>
    <property type="molecule type" value="Genomic_DNA"/>
</dbReference>
<comment type="function">
    <text evidence="8">Catalyzes the deamination of adenosine to inosine at the wobble position 34 of tRNA(Arg2).</text>
</comment>
<comment type="similarity">
    <text evidence="1">Belongs to the cytidine and deoxycytidylate deaminase family. ADAT2 subfamily.</text>
</comment>
<dbReference type="PROSITE" id="PS51747">
    <property type="entry name" value="CYT_DCMP_DEAMINASES_2"/>
    <property type="match status" value="1"/>
</dbReference>
<dbReference type="GO" id="GO:0052717">
    <property type="term" value="F:tRNA-specific adenosine-34 deaminase activity"/>
    <property type="evidence" value="ECO:0007669"/>
    <property type="project" value="UniProtKB-UniRule"/>
</dbReference>
<dbReference type="SUPFAM" id="SSF53927">
    <property type="entry name" value="Cytidine deaminase-like"/>
    <property type="match status" value="1"/>
</dbReference>
<feature type="binding site" evidence="8">
    <location>
        <position position="89"/>
    </location>
    <ligand>
        <name>Zn(2+)</name>
        <dbReference type="ChEBI" id="CHEBI:29105"/>
        <note>catalytic</note>
    </ligand>
</feature>
<dbReference type="OrthoDB" id="9802676at2"/>
<dbReference type="GO" id="GO:0002100">
    <property type="term" value="P:tRNA wobble adenosine to inosine editing"/>
    <property type="evidence" value="ECO:0007669"/>
    <property type="project" value="UniProtKB-UniRule"/>
</dbReference>
<dbReference type="RefSeq" id="WP_014854687.1">
    <property type="nucleotide sequence ID" value="NC_018178.1"/>
</dbReference>
<evidence type="ECO:0000256" key="6">
    <source>
        <dbReference type="ARBA" id="ARBA00022833"/>
    </source>
</evidence>
<dbReference type="FunFam" id="3.40.140.10:FF:000005">
    <property type="entry name" value="tRNA-specific adenosine deaminase"/>
    <property type="match status" value="1"/>
</dbReference>
<comment type="subunit">
    <text evidence="2 8">Homodimer.</text>
</comment>
<gene>
    <name evidence="8" type="primary">tadA</name>
    <name evidence="10" type="ordered locus">MROS_0006</name>
</gene>
<evidence type="ECO:0000256" key="8">
    <source>
        <dbReference type="HAMAP-Rule" id="MF_00972"/>
    </source>
</evidence>
<evidence type="ECO:0000256" key="5">
    <source>
        <dbReference type="ARBA" id="ARBA00022801"/>
    </source>
</evidence>
<dbReference type="HOGENOM" id="CLU_025810_3_2_10"/>
<dbReference type="Gene3D" id="3.40.140.10">
    <property type="entry name" value="Cytidine Deaminase, domain 2"/>
    <property type="match status" value="1"/>
</dbReference>
<evidence type="ECO:0000256" key="7">
    <source>
        <dbReference type="ARBA" id="ARBA00048045"/>
    </source>
</evidence>
<keyword evidence="5 8" id="KW-0378">Hydrolase</keyword>
<dbReference type="Pfam" id="PF00383">
    <property type="entry name" value="dCMP_cyt_deam_1"/>
    <property type="match status" value="1"/>
</dbReference>
<dbReference type="EC" id="3.5.4.33" evidence="8"/>
<sequence>MIFPEFVYKNMFSALQEAEKAFEDNEVPVGAVVVYQNKIIGRGYNQTERLKDPTAHAEMIAITSAANYLSDWRLNECDIYITAEPCIMCTGALLLSRIKTIYFGAYEPKFGACGSLHNLIETGNYNHQPKVYSGIYENESRALLEEFFRRKRNPKS</sequence>
<evidence type="ECO:0000256" key="4">
    <source>
        <dbReference type="ARBA" id="ARBA00022723"/>
    </source>
</evidence>
<dbReference type="InterPro" id="IPR016192">
    <property type="entry name" value="APOBEC/CMP_deaminase_Zn-bd"/>
</dbReference>